<accession>A0A7J5TVR0</accession>
<sequence>MAQAYPQTMLQNTLQAFSQTEDNEVPANGTDLVKEWMSVLKHTDGAEDIHAKLTDLYDELLNPSPDPQRVKECLNTLAGQMQAMARATESATSEQVAQLADTLRAFATDLGRINDDDQLAQNEPDPTPVYANPGDHLQVLLTSTQETLAGGLAAVTPEQGVAMLHEWMSVVQAEPSAQWLEAPLRELTDALAKGDMRSTERLMRELAGTAQEYANNNDNGPFTTGLTNLATALIQFAGPLS</sequence>
<dbReference type="Proteomes" id="UP000488299">
    <property type="component" value="Unassembled WGS sequence"/>
</dbReference>
<evidence type="ECO:0000313" key="1">
    <source>
        <dbReference type="EMBL" id="KAB7728380.1"/>
    </source>
</evidence>
<reference evidence="1 2" key="1">
    <citation type="submission" date="2019-10" db="EMBL/GenBank/DDBJ databases">
        <title>Rudanella paleaurantiibacter sp. nov., isolated from sludge.</title>
        <authorList>
            <person name="Xu S.Q."/>
        </authorList>
    </citation>
    <scope>NUCLEOTIDE SEQUENCE [LARGE SCALE GENOMIC DNA]</scope>
    <source>
        <strain evidence="1 2">HX-22-17</strain>
    </source>
</reference>
<gene>
    <name evidence="1" type="ORF">F5984_18585</name>
</gene>
<comment type="caution">
    <text evidence="1">The sequence shown here is derived from an EMBL/GenBank/DDBJ whole genome shotgun (WGS) entry which is preliminary data.</text>
</comment>
<protein>
    <submittedName>
        <fullName evidence="1">Uncharacterized protein</fullName>
    </submittedName>
</protein>
<name>A0A7J5TVR0_9BACT</name>
<dbReference type="AlphaFoldDB" id="A0A7J5TVR0"/>
<proteinExistence type="predicted"/>
<keyword evidence="2" id="KW-1185">Reference proteome</keyword>
<dbReference type="RefSeq" id="WP_152125730.1">
    <property type="nucleotide sequence ID" value="NZ_WELI01000008.1"/>
</dbReference>
<organism evidence="1 2">
    <name type="scientific">Rudanella paleaurantiibacter</name>
    <dbReference type="NCBI Taxonomy" id="2614655"/>
    <lineage>
        <taxon>Bacteria</taxon>
        <taxon>Pseudomonadati</taxon>
        <taxon>Bacteroidota</taxon>
        <taxon>Cytophagia</taxon>
        <taxon>Cytophagales</taxon>
        <taxon>Cytophagaceae</taxon>
        <taxon>Rudanella</taxon>
    </lineage>
</organism>
<evidence type="ECO:0000313" key="2">
    <source>
        <dbReference type="Proteomes" id="UP000488299"/>
    </source>
</evidence>
<dbReference type="EMBL" id="WELI01000008">
    <property type="protein sequence ID" value="KAB7728380.1"/>
    <property type="molecule type" value="Genomic_DNA"/>
</dbReference>